<proteinExistence type="predicted"/>
<reference evidence="3" key="1">
    <citation type="journal article" date="2019" name="Int. J. Syst. Evol. Microbiol.">
        <title>The Global Catalogue of Microorganisms (GCM) 10K type strain sequencing project: providing services to taxonomists for standard genome sequencing and annotation.</title>
        <authorList>
            <consortium name="The Broad Institute Genomics Platform"/>
            <consortium name="The Broad Institute Genome Sequencing Center for Infectious Disease"/>
            <person name="Wu L."/>
            <person name="Ma J."/>
        </authorList>
    </citation>
    <scope>NUCLEOTIDE SEQUENCE [LARGE SCALE GENOMIC DNA]</scope>
    <source>
        <strain evidence="3">CGMCC 4.7020</strain>
    </source>
</reference>
<evidence type="ECO:0000313" key="2">
    <source>
        <dbReference type="EMBL" id="MFD1313853.1"/>
    </source>
</evidence>
<feature type="compositionally biased region" description="Pro residues" evidence="1">
    <location>
        <begin position="1"/>
        <end position="11"/>
    </location>
</feature>
<name>A0ABW3XWF0_9ACTN</name>
<gene>
    <name evidence="2" type="ORF">ACFQ5X_50430</name>
</gene>
<feature type="region of interest" description="Disordered" evidence="1">
    <location>
        <begin position="1"/>
        <end position="41"/>
    </location>
</feature>
<dbReference type="RefSeq" id="WP_329284467.1">
    <property type="nucleotide sequence ID" value="NZ_JBHSKH010000039.1"/>
</dbReference>
<sequence length="73" mass="7822">MPARRPWPTPPASSRNSGQDRTRPRGTGEKAAGGFDPPSKALPPAVNAEWIVPAVLRPDTVDVAIRRRSAGPR</sequence>
<dbReference type="EMBL" id="JBHTMM010000295">
    <property type="protein sequence ID" value="MFD1313853.1"/>
    <property type="molecule type" value="Genomic_DNA"/>
</dbReference>
<feature type="compositionally biased region" description="Basic and acidic residues" evidence="1">
    <location>
        <begin position="18"/>
        <end position="28"/>
    </location>
</feature>
<organism evidence="2 3">
    <name type="scientific">Streptomyces kaempferi</name>
    <dbReference type="NCBI Taxonomy" id="333725"/>
    <lineage>
        <taxon>Bacteria</taxon>
        <taxon>Bacillati</taxon>
        <taxon>Actinomycetota</taxon>
        <taxon>Actinomycetes</taxon>
        <taxon>Kitasatosporales</taxon>
        <taxon>Streptomycetaceae</taxon>
        <taxon>Streptomyces</taxon>
    </lineage>
</organism>
<keyword evidence="3" id="KW-1185">Reference proteome</keyword>
<comment type="caution">
    <text evidence="2">The sequence shown here is derived from an EMBL/GenBank/DDBJ whole genome shotgun (WGS) entry which is preliminary data.</text>
</comment>
<evidence type="ECO:0000313" key="3">
    <source>
        <dbReference type="Proteomes" id="UP001597058"/>
    </source>
</evidence>
<dbReference type="Proteomes" id="UP001597058">
    <property type="component" value="Unassembled WGS sequence"/>
</dbReference>
<protein>
    <submittedName>
        <fullName evidence="2">Uncharacterized protein</fullName>
    </submittedName>
</protein>
<evidence type="ECO:0000256" key="1">
    <source>
        <dbReference type="SAM" id="MobiDB-lite"/>
    </source>
</evidence>
<accession>A0ABW3XWF0</accession>